<accession>A0ABQ7YJ52</accession>
<protein>
    <submittedName>
        <fullName evidence="3">Uncharacterized protein</fullName>
    </submittedName>
</protein>
<evidence type="ECO:0000256" key="1">
    <source>
        <dbReference type="ARBA" id="ARBA00009740"/>
    </source>
</evidence>
<evidence type="ECO:0000313" key="4">
    <source>
        <dbReference type="Proteomes" id="UP000824890"/>
    </source>
</evidence>
<dbReference type="Pfam" id="PF06884">
    <property type="entry name" value="DUF1264"/>
    <property type="match status" value="1"/>
</dbReference>
<proteinExistence type="inferred from homology"/>
<evidence type="ECO:0000256" key="2">
    <source>
        <dbReference type="SAM" id="MobiDB-lite"/>
    </source>
</evidence>
<dbReference type="PANTHER" id="PTHR31360">
    <property type="match status" value="1"/>
</dbReference>
<comment type="caution">
    <text evidence="3">The sequence shown here is derived from an EMBL/GenBank/DDBJ whole genome shotgun (WGS) entry which is preliminary data.</text>
</comment>
<evidence type="ECO:0000313" key="3">
    <source>
        <dbReference type="EMBL" id="KAH0868225.1"/>
    </source>
</evidence>
<comment type="similarity">
    <text evidence="1">Belongs to the OBAP family.</text>
</comment>
<dbReference type="PANTHER" id="PTHR31360:SF11">
    <property type="entry name" value="OIL BODY-ASSOCIATED PROTEIN 2C"/>
    <property type="match status" value="1"/>
</dbReference>
<keyword evidence="4" id="KW-1185">Reference proteome</keyword>
<dbReference type="InterPro" id="IPR010686">
    <property type="entry name" value="OBAP-like"/>
</dbReference>
<dbReference type="EMBL" id="JAGKQM010000017">
    <property type="protein sequence ID" value="KAH0868225.1"/>
    <property type="molecule type" value="Genomic_DNA"/>
</dbReference>
<name>A0ABQ7YJ52_BRANA</name>
<gene>
    <name evidence="3" type="ORF">HID58_075247</name>
</gene>
<sequence>IEYIRSDRSFENLPHDEQKLWHSHAYEAYPRLPQVEAAPELKNIAKAYGKFWCTWQIHRATIMQRRLPVKQTNFNICDLPWRHVMAHRDHLPLRPPPSSQQVPPVRSDKLPKGAPELMMTPQGVLRPELVKFRDDKCFALDIMTVEMNRNEQFP</sequence>
<organism evidence="3 4">
    <name type="scientific">Brassica napus</name>
    <name type="common">Rape</name>
    <dbReference type="NCBI Taxonomy" id="3708"/>
    <lineage>
        <taxon>Eukaryota</taxon>
        <taxon>Viridiplantae</taxon>
        <taxon>Streptophyta</taxon>
        <taxon>Embryophyta</taxon>
        <taxon>Tracheophyta</taxon>
        <taxon>Spermatophyta</taxon>
        <taxon>Magnoliopsida</taxon>
        <taxon>eudicotyledons</taxon>
        <taxon>Gunneridae</taxon>
        <taxon>Pentapetalae</taxon>
        <taxon>rosids</taxon>
        <taxon>malvids</taxon>
        <taxon>Brassicales</taxon>
        <taxon>Brassicaceae</taxon>
        <taxon>Brassiceae</taxon>
        <taxon>Brassica</taxon>
    </lineage>
</organism>
<feature type="non-terminal residue" evidence="3">
    <location>
        <position position="1"/>
    </location>
</feature>
<reference evidence="3 4" key="1">
    <citation type="submission" date="2021-05" db="EMBL/GenBank/DDBJ databases">
        <title>Genome Assembly of Synthetic Allotetraploid Brassica napus Reveals Homoeologous Exchanges between Subgenomes.</title>
        <authorList>
            <person name="Davis J.T."/>
        </authorList>
    </citation>
    <scope>NUCLEOTIDE SEQUENCE [LARGE SCALE GENOMIC DNA]</scope>
    <source>
        <strain evidence="4">cv. Da-Ae</strain>
        <tissue evidence="3">Seedling</tissue>
    </source>
</reference>
<dbReference type="Proteomes" id="UP000824890">
    <property type="component" value="Unassembled WGS sequence"/>
</dbReference>
<feature type="region of interest" description="Disordered" evidence="2">
    <location>
        <begin position="91"/>
        <end position="117"/>
    </location>
</feature>